<proteinExistence type="predicted"/>
<name>A0AAD5K8U8_9FUNG</name>
<keyword evidence="3" id="KW-1185">Reference proteome</keyword>
<sequence>MFLPTSTSLLLCSFTLILLLTLLPQRGYSYCIYNHADTDFYIEQQLGQSNDILHSSAFKHNAINPGNKQCYPYGNKDCSKVSNIDHHVTFWDLQFHGNEGSNLGYGITCLVGGYVIVGGTGIQPKFECFDANHNTVNTTDVRQREKYNHPAN</sequence>
<evidence type="ECO:0000256" key="1">
    <source>
        <dbReference type="SAM" id="SignalP"/>
    </source>
</evidence>
<dbReference type="AlphaFoldDB" id="A0AAD5K8U8"/>
<reference evidence="2" key="1">
    <citation type="journal article" date="2022" name="IScience">
        <title>Evolution of zygomycete secretomes and the origins of terrestrial fungal ecologies.</title>
        <authorList>
            <person name="Chang Y."/>
            <person name="Wang Y."/>
            <person name="Mondo S."/>
            <person name="Ahrendt S."/>
            <person name="Andreopoulos W."/>
            <person name="Barry K."/>
            <person name="Beard J."/>
            <person name="Benny G.L."/>
            <person name="Blankenship S."/>
            <person name="Bonito G."/>
            <person name="Cuomo C."/>
            <person name="Desiro A."/>
            <person name="Gervers K.A."/>
            <person name="Hundley H."/>
            <person name="Kuo A."/>
            <person name="LaButti K."/>
            <person name="Lang B.F."/>
            <person name="Lipzen A."/>
            <person name="O'Donnell K."/>
            <person name="Pangilinan J."/>
            <person name="Reynolds N."/>
            <person name="Sandor L."/>
            <person name="Smith M.E."/>
            <person name="Tsang A."/>
            <person name="Grigoriev I.V."/>
            <person name="Stajich J.E."/>
            <person name="Spatafora J.W."/>
        </authorList>
    </citation>
    <scope>NUCLEOTIDE SEQUENCE</scope>
    <source>
        <strain evidence="2">RSA 2281</strain>
    </source>
</reference>
<evidence type="ECO:0000313" key="2">
    <source>
        <dbReference type="EMBL" id="KAI9256510.1"/>
    </source>
</evidence>
<reference evidence="2" key="2">
    <citation type="submission" date="2023-02" db="EMBL/GenBank/DDBJ databases">
        <authorList>
            <consortium name="DOE Joint Genome Institute"/>
            <person name="Mondo S.J."/>
            <person name="Chang Y."/>
            <person name="Wang Y."/>
            <person name="Ahrendt S."/>
            <person name="Andreopoulos W."/>
            <person name="Barry K."/>
            <person name="Beard J."/>
            <person name="Benny G.L."/>
            <person name="Blankenship S."/>
            <person name="Bonito G."/>
            <person name="Cuomo C."/>
            <person name="Desiro A."/>
            <person name="Gervers K.A."/>
            <person name="Hundley H."/>
            <person name="Kuo A."/>
            <person name="LaButti K."/>
            <person name="Lang B.F."/>
            <person name="Lipzen A."/>
            <person name="O'Donnell K."/>
            <person name="Pangilinan J."/>
            <person name="Reynolds N."/>
            <person name="Sandor L."/>
            <person name="Smith M.W."/>
            <person name="Tsang A."/>
            <person name="Grigoriev I.V."/>
            <person name="Stajich J.E."/>
            <person name="Spatafora J.W."/>
        </authorList>
    </citation>
    <scope>NUCLEOTIDE SEQUENCE</scope>
    <source>
        <strain evidence="2">RSA 2281</strain>
    </source>
</reference>
<dbReference type="EMBL" id="JAIXMP010000021">
    <property type="protein sequence ID" value="KAI9256510.1"/>
    <property type="molecule type" value="Genomic_DNA"/>
</dbReference>
<keyword evidence="1" id="KW-0732">Signal</keyword>
<gene>
    <name evidence="2" type="ORF">BDA99DRAFT_539575</name>
</gene>
<organism evidence="2 3">
    <name type="scientific">Phascolomyces articulosus</name>
    <dbReference type="NCBI Taxonomy" id="60185"/>
    <lineage>
        <taxon>Eukaryota</taxon>
        <taxon>Fungi</taxon>
        <taxon>Fungi incertae sedis</taxon>
        <taxon>Mucoromycota</taxon>
        <taxon>Mucoromycotina</taxon>
        <taxon>Mucoromycetes</taxon>
        <taxon>Mucorales</taxon>
        <taxon>Lichtheimiaceae</taxon>
        <taxon>Phascolomyces</taxon>
    </lineage>
</organism>
<feature type="chain" id="PRO_5042254868" evidence="1">
    <location>
        <begin position="30"/>
        <end position="152"/>
    </location>
</feature>
<accession>A0AAD5K8U8</accession>
<evidence type="ECO:0000313" key="3">
    <source>
        <dbReference type="Proteomes" id="UP001209540"/>
    </source>
</evidence>
<protein>
    <submittedName>
        <fullName evidence="2">Uncharacterized protein</fullName>
    </submittedName>
</protein>
<dbReference type="Proteomes" id="UP001209540">
    <property type="component" value="Unassembled WGS sequence"/>
</dbReference>
<feature type="signal peptide" evidence="1">
    <location>
        <begin position="1"/>
        <end position="29"/>
    </location>
</feature>
<comment type="caution">
    <text evidence="2">The sequence shown here is derived from an EMBL/GenBank/DDBJ whole genome shotgun (WGS) entry which is preliminary data.</text>
</comment>